<dbReference type="OrthoDB" id="9803927at2"/>
<dbReference type="GO" id="GO:0000166">
    <property type="term" value="F:nucleotide binding"/>
    <property type="evidence" value="ECO:0007669"/>
    <property type="project" value="InterPro"/>
</dbReference>
<dbReference type="SUPFAM" id="SSF56300">
    <property type="entry name" value="Metallo-dependent phosphatases"/>
    <property type="match status" value="1"/>
</dbReference>
<dbReference type="Proteomes" id="UP000192907">
    <property type="component" value="Unassembled WGS sequence"/>
</dbReference>
<reference evidence="2" key="1">
    <citation type="submission" date="2017-04" db="EMBL/GenBank/DDBJ databases">
        <authorList>
            <person name="Varghese N."/>
            <person name="Submissions S."/>
        </authorList>
    </citation>
    <scope>NUCLEOTIDE SEQUENCE [LARGE SCALE GENOMIC DNA]</scope>
    <source>
        <strain evidence="2">RKEM611</strain>
    </source>
</reference>
<name>A0A1Y6CAD2_9BACT</name>
<gene>
    <name evidence="1" type="ORF">SAMN06296036_113131</name>
</gene>
<evidence type="ECO:0000313" key="1">
    <source>
        <dbReference type="EMBL" id="SMF44425.1"/>
    </source>
</evidence>
<protein>
    <submittedName>
        <fullName evidence="1">Uncharacterized protein</fullName>
    </submittedName>
</protein>
<dbReference type="InterPro" id="IPR006146">
    <property type="entry name" value="5'-Nucleotdase_CS"/>
</dbReference>
<keyword evidence="2" id="KW-1185">Reference proteome</keyword>
<proteinExistence type="predicted"/>
<dbReference type="EMBL" id="FWZT01000013">
    <property type="protein sequence ID" value="SMF44425.1"/>
    <property type="molecule type" value="Genomic_DNA"/>
</dbReference>
<organism evidence="1 2">
    <name type="scientific">Pseudobacteriovorax antillogorgiicola</name>
    <dbReference type="NCBI Taxonomy" id="1513793"/>
    <lineage>
        <taxon>Bacteria</taxon>
        <taxon>Pseudomonadati</taxon>
        <taxon>Bdellovibrionota</taxon>
        <taxon>Oligoflexia</taxon>
        <taxon>Oligoflexales</taxon>
        <taxon>Pseudobacteriovoracaceae</taxon>
        <taxon>Pseudobacteriovorax</taxon>
    </lineage>
</organism>
<dbReference type="InterPro" id="IPR029052">
    <property type="entry name" value="Metallo-depent_PP-like"/>
</dbReference>
<dbReference type="PROSITE" id="PS51257">
    <property type="entry name" value="PROKAR_LIPOPROTEIN"/>
    <property type="match status" value="1"/>
</dbReference>
<dbReference type="GO" id="GO:0046872">
    <property type="term" value="F:metal ion binding"/>
    <property type="evidence" value="ECO:0007669"/>
    <property type="project" value="InterPro"/>
</dbReference>
<dbReference type="AlphaFoldDB" id="A0A1Y6CAD2"/>
<evidence type="ECO:0000313" key="2">
    <source>
        <dbReference type="Proteomes" id="UP000192907"/>
    </source>
</evidence>
<dbReference type="PROSITE" id="PS00785">
    <property type="entry name" value="5_NUCLEOTIDASE_1"/>
    <property type="match status" value="1"/>
</dbReference>
<dbReference type="GO" id="GO:0016788">
    <property type="term" value="F:hydrolase activity, acting on ester bonds"/>
    <property type="evidence" value="ECO:0007669"/>
    <property type="project" value="InterPro"/>
</dbReference>
<accession>A0A1Y6CAD2</accession>
<dbReference type="Gene3D" id="3.60.21.10">
    <property type="match status" value="1"/>
</dbReference>
<sequence length="98" mass="11305">MIQSIVKRFLSGTVIIPVLISCYPQDTSLVTSFDRKPQANCQPQNDEIKLTILHTNDHHGWFGKNRYDEWGMAARKTLVDQIRRDVARGWLYTASVSR</sequence>
<dbReference type="STRING" id="1513793.SAMN06296036_113131"/>
<dbReference type="RefSeq" id="WP_132321197.1">
    <property type="nucleotide sequence ID" value="NZ_FWZT01000013.1"/>
</dbReference>